<dbReference type="PROSITE" id="PS00061">
    <property type="entry name" value="ADH_SHORT"/>
    <property type="match status" value="1"/>
</dbReference>
<organism evidence="5 6">
    <name type="scientific">Saliterribacillus persicus</name>
    <dbReference type="NCBI Taxonomy" id="930114"/>
    <lineage>
        <taxon>Bacteria</taxon>
        <taxon>Bacillati</taxon>
        <taxon>Bacillota</taxon>
        <taxon>Bacilli</taxon>
        <taxon>Bacillales</taxon>
        <taxon>Bacillaceae</taxon>
        <taxon>Saliterribacillus</taxon>
    </lineage>
</organism>
<dbReference type="PANTHER" id="PTHR43544:SF7">
    <property type="entry name" value="NADB-LER2"/>
    <property type="match status" value="1"/>
</dbReference>
<dbReference type="CDD" id="cd05325">
    <property type="entry name" value="carb_red_sniffer_like_SDR_c"/>
    <property type="match status" value="1"/>
</dbReference>
<dbReference type="InterPro" id="IPR036291">
    <property type="entry name" value="NAD(P)-bd_dom_sf"/>
</dbReference>
<dbReference type="Pfam" id="PF00106">
    <property type="entry name" value="adh_short"/>
    <property type="match status" value="1"/>
</dbReference>
<keyword evidence="6" id="KW-1185">Reference proteome</keyword>
<evidence type="ECO:0000256" key="1">
    <source>
        <dbReference type="ARBA" id="ARBA00006484"/>
    </source>
</evidence>
<dbReference type="InterPro" id="IPR002347">
    <property type="entry name" value="SDR_fam"/>
</dbReference>
<dbReference type="SUPFAM" id="SSF51735">
    <property type="entry name" value="NAD(P)-binding Rossmann-fold domains"/>
    <property type="match status" value="1"/>
</dbReference>
<protein>
    <submittedName>
        <fullName evidence="5">NAD(P)-dependent dehydrogenase (Short-subunit alcohol dehydrogenase family)</fullName>
    </submittedName>
</protein>
<evidence type="ECO:0000313" key="6">
    <source>
        <dbReference type="Proteomes" id="UP000252585"/>
    </source>
</evidence>
<evidence type="ECO:0000256" key="3">
    <source>
        <dbReference type="ARBA" id="ARBA00023002"/>
    </source>
</evidence>
<dbReference type="Proteomes" id="UP000252585">
    <property type="component" value="Unassembled WGS sequence"/>
</dbReference>
<evidence type="ECO:0000313" key="5">
    <source>
        <dbReference type="EMBL" id="RCW77198.1"/>
    </source>
</evidence>
<dbReference type="RefSeq" id="WP_114351145.1">
    <property type="nucleotide sequence ID" value="NZ_QPJJ01000001.1"/>
</dbReference>
<dbReference type="AlphaFoldDB" id="A0A368YCP9"/>
<dbReference type="GO" id="GO:0016491">
    <property type="term" value="F:oxidoreductase activity"/>
    <property type="evidence" value="ECO:0007669"/>
    <property type="project" value="UniProtKB-KW"/>
</dbReference>
<dbReference type="PRINTS" id="PR00081">
    <property type="entry name" value="GDHRDH"/>
</dbReference>
<comment type="similarity">
    <text evidence="1 4">Belongs to the short-chain dehydrogenases/reductases (SDR) family.</text>
</comment>
<proteinExistence type="inferred from homology"/>
<dbReference type="EMBL" id="QPJJ01000001">
    <property type="protein sequence ID" value="RCW77198.1"/>
    <property type="molecule type" value="Genomic_DNA"/>
</dbReference>
<dbReference type="InterPro" id="IPR020904">
    <property type="entry name" value="Sc_DH/Rdtase_CS"/>
</dbReference>
<keyword evidence="2" id="KW-0521">NADP</keyword>
<reference evidence="5 6" key="1">
    <citation type="submission" date="2018-07" db="EMBL/GenBank/DDBJ databases">
        <title>Genomic Encyclopedia of Type Strains, Phase IV (KMG-IV): sequencing the most valuable type-strain genomes for metagenomic binning, comparative biology and taxonomic classification.</title>
        <authorList>
            <person name="Goeker M."/>
        </authorList>
    </citation>
    <scope>NUCLEOTIDE SEQUENCE [LARGE SCALE GENOMIC DNA]</scope>
    <source>
        <strain evidence="5 6">DSM 27696</strain>
    </source>
</reference>
<dbReference type="PANTHER" id="PTHR43544">
    <property type="entry name" value="SHORT-CHAIN DEHYDROGENASE/REDUCTASE"/>
    <property type="match status" value="1"/>
</dbReference>
<evidence type="ECO:0000256" key="2">
    <source>
        <dbReference type="ARBA" id="ARBA00022857"/>
    </source>
</evidence>
<dbReference type="GO" id="GO:0005737">
    <property type="term" value="C:cytoplasm"/>
    <property type="evidence" value="ECO:0007669"/>
    <property type="project" value="TreeGrafter"/>
</dbReference>
<evidence type="ECO:0000256" key="4">
    <source>
        <dbReference type="RuleBase" id="RU000363"/>
    </source>
</evidence>
<gene>
    <name evidence="5" type="ORF">DFR57_10166</name>
</gene>
<dbReference type="InterPro" id="IPR051468">
    <property type="entry name" value="Fungal_SecMetab_SDRs"/>
</dbReference>
<accession>A0A368YCP9</accession>
<name>A0A368YCP9_9BACI</name>
<dbReference type="PRINTS" id="PR00080">
    <property type="entry name" value="SDRFAMILY"/>
</dbReference>
<keyword evidence="3" id="KW-0560">Oxidoreductase</keyword>
<dbReference type="Gene3D" id="3.40.50.720">
    <property type="entry name" value="NAD(P)-binding Rossmann-like Domain"/>
    <property type="match status" value="1"/>
</dbReference>
<dbReference type="OrthoDB" id="5786478at2"/>
<sequence length="236" mass="26116">MKILITGANRGLGLSLAKEALEEGYHVIAGTRSLNEAATSNLTVLKENYNAKLDIFHMDVTEEASIEKAAQQTKHQYGSVDVLINNAAILNERDKSIEELDLAAIQKAFDVNTLGPVRVIKHFLPLLRESSSEKRAILNISSEAGSLTHTYSGDYPYGMSKVSLNMLTEKLRVYLKEDKVKVLSIHPGWMKTDMGGEKAPTNPDQAAKDIMKIINDKIKIEGRFAFINADGTEREI</sequence>
<comment type="caution">
    <text evidence="5">The sequence shown here is derived from an EMBL/GenBank/DDBJ whole genome shotgun (WGS) entry which is preliminary data.</text>
</comment>